<dbReference type="AlphaFoldDB" id="A0A916K8U7"/>
<comment type="caution">
    <text evidence="1">The sequence shown here is derived from an EMBL/GenBank/DDBJ whole genome shotgun (WGS) entry which is preliminary data.</text>
</comment>
<protein>
    <submittedName>
        <fullName evidence="1">Uncharacterized protein</fullName>
    </submittedName>
</protein>
<reference evidence="1" key="1">
    <citation type="submission" date="2021-06" db="EMBL/GenBank/DDBJ databases">
        <authorList>
            <person name="Criscuolo A."/>
        </authorList>
    </citation>
    <scope>NUCLEOTIDE SEQUENCE</scope>
    <source>
        <strain evidence="1">CIP111600</strain>
    </source>
</reference>
<gene>
    <name evidence="1" type="ORF">PAESOLCIP111_05137</name>
</gene>
<dbReference type="RefSeq" id="WP_218094853.1">
    <property type="nucleotide sequence ID" value="NZ_CAJVAS010000034.1"/>
</dbReference>
<accession>A0A916K8U7</accession>
<evidence type="ECO:0000313" key="2">
    <source>
        <dbReference type="Proteomes" id="UP000693672"/>
    </source>
</evidence>
<proteinExistence type="predicted"/>
<organism evidence="1 2">
    <name type="scientific">Paenibacillus solanacearum</name>
    <dbReference type="NCBI Taxonomy" id="2048548"/>
    <lineage>
        <taxon>Bacteria</taxon>
        <taxon>Bacillati</taxon>
        <taxon>Bacillota</taxon>
        <taxon>Bacilli</taxon>
        <taxon>Bacillales</taxon>
        <taxon>Paenibacillaceae</taxon>
        <taxon>Paenibacillus</taxon>
    </lineage>
</organism>
<dbReference type="Proteomes" id="UP000693672">
    <property type="component" value="Unassembled WGS sequence"/>
</dbReference>
<dbReference type="EMBL" id="CAJVAS010000034">
    <property type="protein sequence ID" value="CAG7646305.1"/>
    <property type="molecule type" value="Genomic_DNA"/>
</dbReference>
<keyword evidence="2" id="KW-1185">Reference proteome</keyword>
<evidence type="ECO:0000313" key="1">
    <source>
        <dbReference type="EMBL" id="CAG7646305.1"/>
    </source>
</evidence>
<name>A0A916K8U7_9BACL</name>
<sequence length="72" mass="8202">MDSEEVGYDGIELMYQKEMRGLNGYKSYQIDGMSRIDGDMKLTKPVKGQNLYLTMNRKVQLPAQQAQRGKVG</sequence>